<keyword evidence="1" id="KW-0808">Transferase</keyword>
<name>A0A553SIB7_NIACI</name>
<dbReference type="GO" id="GO:0032259">
    <property type="term" value="P:methylation"/>
    <property type="evidence" value="ECO:0007669"/>
    <property type="project" value="UniProtKB-KW"/>
</dbReference>
<dbReference type="GO" id="GO:0008168">
    <property type="term" value="F:methyltransferase activity"/>
    <property type="evidence" value="ECO:0007669"/>
    <property type="project" value="UniProtKB-KW"/>
</dbReference>
<accession>A0A553SIB7</accession>
<protein>
    <submittedName>
        <fullName evidence="1">Methyltransferase domain-containing protein</fullName>
    </submittedName>
</protein>
<sequence length="242" mass="27603">MSGRYNDRGGAVVAKEGLSLERIIFIGRTFKEYMDMFSLKLDDLKGKKILDCPAGACSFTAEGAMHGLNIMAADIAYYHQNQDLYEKGLEDIKHTVDSLEKVKDHYVWNYFQDICGLKASRKEALTACYKDRANNPARYLACTLPSLPFAAEEFDIVLSAHFLFTYADRLDKDFHFAVIDELLRVAKTEIRIFPTVDLDGNRYAYLDEVISRLAAKGHKAEERKVGYEFQRNADTMLRIVKV</sequence>
<evidence type="ECO:0000313" key="2">
    <source>
        <dbReference type="Proteomes" id="UP000319837"/>
    </source>
</evidence>
<dbReference type="SUPFAM" id="SSF53335">
    <property type="entry name" value="S-adenosyl-L-methionine-dependent methyltransferases"/>
    <property type="match status" value="1"/>
</dbReference>
<dbReference type="InterPro" id="IPR029063">
    <property type="entry name" value="SAM-dependent_MTases_sf"/>
</dbReference>
<dbReference type="EMBL" id="RIBP01000004">
    <property type="protein sequence ID" value="TRZ36738.1"/>
    <property type="molecule type" value="Genomic_DNA"/>
</dbReference>
<comment type="caution">
    <text evidence="1">The sequence shown here is derived from an EMBL/GenBank/DDBJ whole genome shotgun (WGS) entry which is preliminary data.</text>
</comment>
<dbReference type="Proteomes" id="UP000319837">
    <property type="component" value="Unassembled WGS sequence"/>
</dbReference>
<organism evidence="1 2">
    <name type="scientific">Niallia circulans</name>
    <name type="common">Bacillus circulans</name>
    <dbReference type="NCBI Taxonomy" id="1397"/>
    <lineage>
        <taxon>Bacteria</taxon>
        <taxon>Bacillati</taxon>
        <taxon>Bacillota</taxon>
        <taxon>Bacilli</taxon>
        <taxon>Bacillales</taxon>
        <taxon>Bacillaceae</taxon>
        <taxon>Niallia</taxon>
    </lineage>
</organism>
<dbReference type="Gene3D" id="3.40.50.150">
    <property type="entry name" value="Vaccinia Virus protein VP39"/>
    <property type="match status" value="1"/>
</dbReference>
<keyword evidence="1" id="KW-0489">Methyltransferase</keyword>
<dbReference type="RefSeq" id="WP_185765141.1">
    <property type="nucleotide sequence ID" value="NZ_RIBP01000004.1"/>
</dbReference>
<reference evidence="2" key="1">
    <citation type="submission" date="2018-10" db="EMBL/GenBank/DDBJ databases">
        <title>FDA dAtabase for Regulatory Grade micrObial Sequences (FDA-ARGOS): Supporting development and validation of Infectious Disease Dx tests.</title>
        <authorList>
            <person name="Minogue T."/>
            <person name="Wolcott M."/>
            <person name="Wasieloski L."/>
            <person name="Aguilar W."/>
            <person name="Moore D."/>
            <person name="Tallon L."/>
            <person name="Sadzewicz L."/>
            <person name="Sengamalay N."/>
            <person name="Ott S."/>
            <person name="Godinez A."/>
            <person name="Nagaraj S."/>
            <person name="Vavikolanu K."/>
            <person name="Vyas G."/>
            <person name="Nadendla S."/>
            <person name="George J."/>
            <person name="Sichtig H."/>
        </authorList>
    </citation>
    <scope>NUCLEOTIDE SEQUENCE [LARGE SCALE GENOMIC DNA]</scope>
    <source>
        <strain evidence="2">FDAARGOS_343</strain>
    </source>
</reference>
<gene>
    <name evidence="1" type="ORF">CEQ21_14575</name>
</gene>
<dbReference type="AlphaFoldDB" id="A0A553SIB7"/>
<proteinExistence type="predicted"/>
<evidence type="ECO:0000313" key="1">
    <source>
        <dbReference type="EMBL" id="TRZ36738.1"/>
    </source>
</evidence>